<accession>A0A6V7SG07</accession>
<dbReference type="VEuPathDB" id="PlasmoDB:PVLDE_1201040"/>
<organism evidence="1 2">
    <name type="scientific">Plasmodium vinckei lentum</name>
    <dbReference type="NCBI Taxonomy" id="138297"/>
    <lineage>
        <taxon>Eukaryota</taxon>
        <taxon>Sar</taxon>
        <taxon>Alveolata</taxon>
        <taxon>Apicomplexa</taxon>
        <taxon>Aconoidasida</taxon>
        <taxon>Haemosporida</taxon>
        <taxon>Plasmodiidae</taxon>
        <taxon>Plasmodium</taxon>
        <taxon>Plasmodium (Vinckeia)</taxon>
    </lineage>
</organism>
<evidence type="ECO:0000313" key="1">
    <source>
        <dbReference type="EMBL" id="CAD2098024.1"/>
    </source>
</evidence>
<dbReference type="AlphaFoldDB" id="A0A6V7SG07"/>
<dbReference type="Proteomes" id="UP000515308">
    <property type="component" value="Chromosome PVLDE_12"/>
</dbReference>
<protein>
    <submittedName>
        <fullName evidence="1">Uncharacterized protein</fullName>
    </submittedName>
</protein>
<reference evidence="1 2" key="1">
    <citation type="submission" date="2020-08" db="EMBL/GenBank/DDBJ databases">
        <authorList>
            <person name="Ramaprasad A."/>
        </authorList>
    </citation>
    <scope>NUCLEOTIDE SEQUENCE [LARGE SCALE GENOMIC DNA]</scope>
</reference>
<evidence type="ECO:0000313" key="2">
    <source>
        <dbReference type="Proteomes" id="UP000515308"/>
    </source>
</evidence>
<gene>
    <name evidence="1" type="ORF">PVLDE_1201040</name>
</gene>
<proteinExistence type="predicted"/>
<name>A0A6V7SG07_PLAVN</name>
<dbReference type="EMBL" id="LR865374">
    <property type="protein sequence ID" value="CAD2098024.1"/>
    <property type="molecule type" value="Genomic_DNA"/>
</dbReference>
<sequence>MNDKKRRVPDTIGNHLCDAEKNDKKKEENIKNLKKLLNNYTNNNDLDDLSDYLASTYKDFLINSIYEELKCSDNHILGELMSICLDIIEKNHKNFKYQNVYFVCLNTLFLLLNRIGSINNYIEYNSFKIFYDLIINDNDWPNNKNSIEIFAKLNYINLFILSNTFLKCKKKIQCKKNNDFNKSIPIQDINKIVNYVFSNSILFESSIANQNYKRDSLNETKDRIHNNTYINKYLDFMSSYKAHILDNATSIIHMTNENNKNGCIPNQGKEISILYKKIKTENCYKELENNNMISSYINSQSKNNNYINGTNKMIIIKPHFFPTIKNACDVIDNPEDDLFLQIFIKIIHLVINTELTIYIIYECVHIILNTCEIHKQELLLFDLLLLYKFYIRNDNEKMRRFIIFYMHLIIKCKQQYKKLFFMRLVKNINPFFYLLYVEHPDISMYAKEFISSLDFFNANSTNIFLDNIKKADKNVDINICAQIEIIRIMNVILFLLDNIYNISVDKYVDTEFLKTEYNNFYKNCIWHDPLFKNYIYYQMSVKNNKLFFKCKNPEDKNIKIRNTIIEIENMIKTFDYLFKFVTNREWWNISLLFFFIHSFGMIKKICRNLPSKDFKKFFFLTKNLFMQAIYVLENFSKIGNLQLCNYENMLTIIENFYTKHDIYKMVLFNQTETKKLIEQINIKTKEKNSKPILILLENLYLVIIDFLFPKDGEQLEKKTEESNKQKRIESFFNPNNFSFLKTLLLRISYSYYYIWSQFYNIKNEDIDKKNIKISKLSFFEIFYNRIKDKLKMELDFKKMKKQDIFLQNVWLNYSKICENHLCIKKSRYISPDIANYFTFCFDFFKTLIMYENESDYVSNRNRINKIILNICKITILKYQYFLPARNIGNCFSSSIEFLYHLYISIYNSKKSTKLMSQIAFLIFMCCNKAMNDIEKDHVTFYSNCFENGKMESISYDISEKCIASSPNDNNINKNHIIIKNKFEKHFNEYYLNTSLHVFIACLNALTDTIKIIISKVATHKESIIIKNSKIKNRKKKEKKYKFLKYKDGLILFNYTYLSNLCKCLIKNGHKYFFYSSRKYILNFIQHFISMSTIMILKYKFKNSLNLKKILKYCFYSISTDFDISILIIIHRIAFSIKNHLKYCETKIKNAHHYLQGCDDLISLIVQESHTYNILGTNLWEEYISQDTCFDSLKHTIHVDCPGN</sequence>